<proteinExistence type="predicted"/>
<accession>A0A4U5MU12</accession>
<dbReference type="EMBL" id="AZBU02000006">
    <property type="protein sequence ID" value="TKR73276.1"/>
    <property type="molecule type" value="Genomic_DNA"/>
</dbReference>
<sequence length="552" mass="63406">MRMLQGPFGETAEKSTKNIIFMCKDSHELIYGYFKIVELSHFNGVHLKRITVNSCHSGSGQIEAIRSALCGWYDHLYITDYYYEIFQKPVCDPYFCGRGVCCCEWPEEIDEPDYSIYYDEWEGQDIPDTHQLALKLRSFDINVLDQIFANPHAFISAKKITFQSESCADNLSKFLIQFLQQDREDDVTLEAHFKIDQTVLDKAVEAFLSDRIQICHFRGNEISAEQFTTLLRWNTSAAKFDNYEFECGMAGKTTPETFINGFVAQFDGVQAERRRWIGTTGDFDVELSISSDSCSFTSTRRKNSGDSVWLFKEGFGVNSVAVFLQDRKENIELRKKQNLAEEIPALLTWSPEKAKKDNYKFAATWYCGTRMDDNNGQKLVNGFVKQFDAIQSLNDDDKQHWIGTAGVFTVELCFSRPHDFSCIFTATRQNTTVSHSKVCTFIGNVVEEVVKAFLEDRFTNIALYNDKMKTEDLSALFSWDPEKAKKDAYEFYVNSDQIEKSMIQELVNGFTTKFHAKPKEYNDACLVGTAGRFNMEFEHGNSCIWFVATRQA</sequence>
<organism evidence="1 2">
    <name type="scientific">Steinernema carpocapsae</name>
    <name type="common">Entomopathogenic nematode</name>
    <dbReference type="NCBI Taxonomy" id="34508"/>
    <lineage>
        <taxon>Eukaryota</taxon>
        <taxon>Metazoa</taxon>
        <taxon>Ecdysozoa</taxon>
        <taxon>Nematoda</taxon>
        <taxon>Chromadorea</taxon>
        <taxon>Rhabditida</taxon>
        <taxon>Tylenchina</taxon>
        <taxon>Panagrolaimomorpha</taxon>
        <taxon>Strongyloidoidea</taxon>
        <taxon>Steinernematidae</taxon>
        <taxon>Steinernema</taxon>
    </lineage>
</organism>
<gene>
    <name evidence="1" type="ORF">L596_020607</name>
</gene>
<evidence type="ECO:0000313" key="1">
    <source>
        <dbReference type="EMBL" id="TKR73276.1"/>
    </source>
</evidence>
<reference evidence="1 2" key="2">
    <citation type="journal article" date="2019" name="G3 (Bethesda)">
        <title>Hybrid Assembly of the Genome of the Entomopathogenic Nematode Steinernema carpocapsae Identifies the X-Chromosome.</title>
        <authorList>
            <person name="Serra L."/>
            <person name="Macchietto M."/>
            <person name="Macias-Munoz A."/>
            <person name="McGill C.J."/>
            <person name="Rodriguez I.M."/>
            <person name="Rodriguez B."/>
            <person name="Murad R."/>
            <person name="Mortazavi A."/>
        </authorList>
    </citation>
    <scope>NUCLEOTIDE SEQUENCE [LARGE SCALE GENOMIC DNA]</scope>
    <source>
        <strain evidence="1 2">ALL</strain>
    </source>
</reference>
<dbReference type="Proteomes" id="UP000298663">
    <property type="component" value="Unassembled WGS sequence"/>
</dbReference>
<reference evidence="1 2" key="1">
    <citation type="journal article" date="2015" name="Genome Biol.">
        <title>Comparative genomics of Steinernema reveals deeply conserved gene regulatory networks.</title>
        <authorList>
            <person name="Dillman A.R."/>
            <person name="Macchietto M."/>
            <person name="Porter C.F."/>
            <person name="Rogers A."/>
            <person name="Williams B."/>
            <person name="Antoshechkin I."/>
            <person name="Lee M.M."/>
            <person name="Goodwin Z."/>
            <person name="Lu X."/>
            <person name="Lewis E.E."/>
            <person name="Goodrich-Blair H."/>
            <person name="Stock S.P."/>
            <person name="Adams B.J."/>
            <person name="Sternberg P.W."/>
            <person name="Mortazavi A."/>
        </authorList>
    </citation>
    <scope>NUCLEOTIDE SEQUENCE [LARGE SCALE GENOMIC DNA]</scope>
    <source>
        <strain evidence="1 2">ALL</strain>
    </source>
</reference>
<evidence type="ECO:0000313" key="2">
    <source>
        <dbReference type="Proteomes" id="UP000298663"/>
    </source>
</evidence>
<keyword evidence="2" id="KW-1185">Reference proteome</keyword>
<protein>
    <submittedName>
        <fullName evidence="1">Uncharacterized protein</fullName>
    </submittedName>
</protein>
<dbReference type="AlphaFoldDB" id="A0A4U5MU12"/>
<name>A0A4U5MU12_STECR</name>
<comment type="caution">
    <text evidence="1">The sequence shown here is derived from an EMBL/GenBank/DDBJ whole genome shotgun (WGS) entry which is preliminary data.</text>
</comment>